<evidence type="ECO:0000313" key="2">
    <source>
        <dbReference type="Proteomes" id="UP000827092"/>
    </source>
</evidence>
<protein>
    <submittedName>
        <fullName evidence="1">Uncharacterized protein</fullName>
    </submittedName>
</protein>
<dbReference type="EMBL" id="JAFNEN010002226">
    <property type="protein sequence ID" value="KAG8172934.1"/>
    <property type="molecule type" value="Genomic_DNA"/>
</dbReference>
<organism evidence="1 2">
    <name type="scientific">Oedothorax gibbosus</name>
    <dbReference type="NCBI Taxonomy" id="931172"/>
    <lineage>
        <taxon>Eukaryota</taxon>
        <taxon>Metazoa</taxon>
        <taxon>Ecdysozoa</taxon>
        <taxon>Arthropoda</taxon>
        <taxon>Chelicerata</taxon>
        <taxon>Arachnida</taxon>
        <taxon>Araneae</taxon>
        <taxon>Araneomorphae</taxon>
        <taxon>Entelegynae</taxon>
        <taxon>Araneoidea</taxon>
        <taxon>Linyphiidae</taxon>
        <taxon>Erigoninae</taxon>
        <taxon>Oedothorax</taxon>
    </lineage>
</organism>
<sequence length="103" mass="11250">MTVQHCQANNFVTTVQSNILKSKAKTVKILKKIEDLLSLPMLLVCTANFGACCSIVGKIPIEMASLRSAFCEKVDIRLLLNPAPGEVKLERGLYDAPDFILTG</sequence>
<accession>A0AAV6TMY6</accession>
<feature type="non-terminal residue" evidence="1">
    <location>
        <position position="103"/>
    </location>
</feature>
<reference evidence="1 2" key="1">
    <citation type="journal article" date="2022" name="Nat. Ecol. Evol.">
        <title>A masculinizing supergene underlies an exaggerated male reproductive morph in a spider.</title>
        <authorList>
            <person name="Hendrickx F."/>
            <person name="De Corte Z."/>
            <person name="Sonet G."/>
            <person name="Van Belleghem S.M."/>
            <person name="Kostlbacher S."/>
            <person name="Vangestel C."/>
        </authorList>
    </citation>
    <scope>NUCLEOTIDE SEQUENCE [LARGE SCALE GENOMIC DNA]</scope>
    <source>
        <strain evidence="1">W744_W776</strain>
    </source>
</reference>
<dbReference type="AlphaFoldDB" id="A0AAV6TMY6"/>
<comment type="caution">
    <text evidence="1">The sequence shown here is derived from an EMBL/GenBank/DDBJ whole genome shotgun (WGS) entry which is preliminary data.</text>
</comment>
<evidence type="ECO:0000313" key="1">
    <source>
        <dbReference type="EMBL" id="KAG8172934.1"/>
    </source>
</evidence>
<keyword evidence="2" id="KW-1185">Reference proteome</keyword>
<proteinExistence type="predicted"/>
<gene>
    <name evidence="1" type="ORF">JTE90_001069</name>
</gene>
<dbReference type="Proteomes" id="UP000827092">
    <property type="component" value="Unassembled WGS sequence"/>
</dbReference>
<name>A0AAV6TMY6_9ARAC</name>